<evidence type="ECO:0000313" key="2">
    <source>
        <dbReference type="EMBL" id="CAE4598257.1"/>
    </source>
</evidence>
<feature type="region of interest" description="Disordered" evidence="1">
    <location>
        <begin position="41"/>
        <end position="76"/>
    </location>
</feature>
<dbReference type="EMBL" id="HBNS01012621">
    <property type="protein sequence ID" value="CAE4598259.1"/>
    <property type="molecule type" value="Transcribed_RNA"/>
</dbReference>
<feature type="compositionally biased region" description="Polar residues" evidence="1">
    <location>
        <begin position="60"/>
        <end position="69"/>
    </location>
</feature>
<dbReference type="AlphaFoldDB" id="A0A6V2DDA0"/>
<reference evidence="2" key="1">
    <citation type="submission" date="2021-01" db="EMBL/GenBank/DDBJ databases">
        <authorList>
            <person name="Corre E."/>
            <person name="Pelletier E."/>
            <person name="Niang G."/>
            <person name="Scheremetjew M."/>
            <person name="Finn R."/>
            <person name="Kale V."/>
            <person name="Holt S."/>
            <person name="Cochrane G."/>
            <person name="Meng A."/>
            <person name="Brown T."/>
            <person name="Cohen L."/>
        </authorList>
    </citation>
    <scope>NUCLEOTIDE SEQUENCE</scope>
    <source>
        <strain evidence="2">GSO104</strain>
    </source>
</reference>
<evidence type="ECO:0008006" key="4">
    <source>
        <dbReference type="Google" id="ProtNLM"/>
    </source>
</evidence>
<protein>
    <recommendedName>
        <fullName evidence="4">Rieske domain-containing protein</fullName>
    </recommendedName>
</protein>
<accession>A0A6V2DDA0</accession>
<gene>
    <name evidence="2" type="ORF">DBRI00130_LOCUS10190</name>
    <name evidence="3" type="ORF">DBRI00130_LOCUS10191</name>
</gene>
<name>A0A6V2DDA0_9STRA</name>
<evidence type="ECO:0000313" key="3">
    <source>
        <dbReference type="EMBL" id="CAE4598259.1"/>
    </source>
</evidence>
<dbReference type="EMBL" id="HBNS01012620">
    <property type="protein sequence ID" value="CAE4598257.1"/>
    <property type="molecule type" value="Transcribed_RNA"/>
</dbReference>
<dbReference type="Gene3D" id="2.102.10.10">
    <property type="entry name" value="Rieske [2Fe-2S] iron-sulphur domain"/>
    <property type="match status" value="1"/>
</dbReference>
<dbReference type="InterPro" id="IPR036922">
    <property type="entry name" value="Rieske_2Fe-2S_sf"/>
</dbReference>
<organism evidence="2">
    <name type="scientific">Ditylum brightwellii</name>
    <dbReference type="NCBI Taxonomy" id="49249"/>
    <lineage>
        <taxon>Eukaryota</taxon>
        <taxon>Sar</taxon>
        <taxon>Stramenopiles</taxon>
        <taxon>Ochrophyta</taxon>
        <taxon>Bacillariophyta</taxon>
        <taxon>Mediophyceae</taxon>
        <taxon>Lithodesmiophycidae</taxon>
        <taxon>Lithodesmiales</taxon>
        <taxon>Lithodesmiaceae</taxon>
        <taxon>Ditylum</taxon>
    </lineage>
</organism>
<dbReference type="GO" id="GO:0051537">
    <property type="term" value="F:2 iron, 2 sulfur cluster binding"/>
    <property type="evidence" value="ECO:0007669"/>
    <property type="project" value="InterPro"/>
</dbReference>
<sequence length="205" mass="22033">MKNIQPIYLLSITFLWTILIPSTTLKVEGFTLTMMGSRRGKGNLKRSLDPSTAGDASRMKNPTGSTKSLNGGRGQEITGVTLPAEGSIKGWQFGNDQTIACAQINNNYYGIQGSCPRCAFDLYKGTIITDDVAFGKDVPRIACPTCATTFSLRTGKHGPPLKRTGLAGFVGSLAKQATISDASKDAKVFVITRDAETEQVFCRDV</sequence>
<proteinExistence type="predicted"/>
<evidence type="ECO:0000256" key="1">
    <source>
        <dbReference type="SAM" id="MobiDB-lite"/>
    </source>
</evidence>
<dbReference type="SUPFAM" id="SSF50022">
    <property type="entry name" value="ISP domain"/>
    <property type="match status" value="1"/>
</dbReference>